<organism evidence="4 5">
    <name type="scientific">Staphylotrichum tortipilum</name>
    <dbReference type="NCBI Taxonomy" id="2831512"/>
    <lineage>
        <taxon>Eukaryota</taxon>
        <taxon>Fungi</taxon>
        <taxon>Dikarya</taxon>
        <taxon>Ascomycota</taxon>
        <taxon>Pezizomycotina</taxon>
        <taxon>Sordariomycetes</taxon>
        <taxon>Sordariomycetidae</taxon>
        <taxon>Sordariales</taxon>
        <taxon>Chaetomiaceae</taxon>
        <taxon>Staphylotrichum</taxon>
    </lineage>
</organism>
<accession>A0AAN6MH21</accession>
<dbReference type="Gene3D" id="3.40.710.10">
    <property type="entry name" value="DD-peptidase/beta-lactamase superfamily"/>
    <property type="match status" value="1"/>
</dbReference>
<dbReference type="AlphaFoldDB" id="A0AAN6MH21"/>
<keyword evidence="1" id="KW-0732">Signal</keyword>
<evidence type="ECO:0000313" key="4">
    <source>
        <dbReference type="EMBL" id="KAK3900757.1"/>
    </source>
</evidence>
<evidence type="ECO:0000256" key="1">
    <source>
        <dbReference type="SAM" id="SignalP"/>
    </source>
</evidence>
<evidence type="ECO:0000259" key="3">
    <source>
        <dbReference type="Pfam" id="PF26335"/>
    </source>
</evidence>
<name>A0AAN6MH21_9PEZI</name>
<dbReference type="Pfam" id="PF26335">
    <property type="entry name" value="ARB_00930_C"/>
    <property type="match status" value="1"/>
</dbReference>
<dbReference type="EMBL" id="MU855641">
    <property type="protein sequence ID" value="KAK3900757.1"/>
    <property type="molecule type" value="Genomic_DNA"/>
</dbReference>
<feature type="chain" id="PRO_5042869289" evidence="1">
    <location>
        <begin position="23"/>
        <end position="606"/>
    </location>
</feature>
<keyword evidence="5" id="KW-1185">Reference proteome</keyword>
<feature type="signal peptide" evidence="1">
    <location>
        <begin position="1"/>
        <end position="22"/>
    </location>
</feature>
<dbReference type="Pfam" id="PF00144">
    <property type="entry name" value="Beta-lactamase"/>
    <property type="match status" value="1"/>
</dbReference>
<dbReference type="PANTHER" id="PTHR22935:SF97">
    <property type="entry name" value="BETA-LACTAMASE-RELATED DOMAIN-CONTAINING PROTEIN"/>
    <property type="match status" value="1"/>
</dbReference>
<dbReference type="Proteomes" id="UP001303889">
    <property type="component" value="Unassembled WGS sequence"/>
</dbReference>
<dbReference type="SUPFAM" id="SSF56601">
    <property type="entry name" value="beta-lactamase/transpeptidase-like"/>
    <property type="match status" value="1"/>
</dbReference>
<dbReference type="InterPro" id="IPR058664">
    <property type="entry name" value="ARB_00930-like_C"/>
</dbReference>
<dbReference type="InterPro" id="IPR001466">
    <property type="entry name" value="Beta-lactam-related"/>
</dbReference>
<reference evidence="4" key="1">
    <citation type="journal article" date="2023" name="Mol. Phylogenet. Evol.">
        <title>Genome-scale phylogeny and comparative genomics of the fungal order Sordariales.</title>
        <authorList>
            <person name="Hensen N."/>
            <person name="Bonometti L."/>
            <person name="Westerberg I."/>
            <person name="Brannstrom I.O."/>
            <person name="Guillou S."/>
            <person name="Cros-Aarteil S."/>
            <person name="Calhoun S."/>
            <person name="Haridas S."/>
            <person name="Kuo A."/>
            <person name="Mondo S."/>
            <person name="Pangilinan J."/>
            <person name="Riley R."/>
            <person name="LaButti K."/>
            <person name="Andreopoulos B."/>
            <person name="Lipzen A."/>
            <person name="Chen C."/>
            <person name="Yan M."/>
            <person name="Daum C."/>
            <person name="Ng V."/>
            <person name="Clum A."/>
            <person name="Steindorff A."/>
            <person name="Ohm R.A."/>
            <person name="Martin F."/>
            <person name="Silar P."/>
            <person name="Natvig D.O."/>
            <person name="Lalanne C."/>
            <person name="Gautier V."/>
            <person name="Ament-Velasquez S.L."/>
            <person name="Kruys A."/>
            <person name="Hutchinson M.I."/>
            <person name="Powell A.J."/>
            <person name="Barry K."/>
            <person name="Miller A.N."/>
            <person name="Grigoriev I.V."/>
            <person name="Debuchy R."/>
            <person name="Gladieux P."/>
            <person name="Hiltunen Thoren M."/>
            <person name="Johannesson H."/>
        </authorList>
    </citation>
    <scope>NUCLEOTIDE SEQUENCE</scope>
    <source>
        <strain evidence="4">CBS 103.79</strain>
    </source>
</reference>
<dbReference type="InterPro" id="IPR051478">
    <property type="entry name" value="Beta-lactamase-like_AB/R"/>
</dbReference>
<comment type="caution">
    <text evidence="4">The sequence shown here is derived from an EMBL/GenBank/DDBJ whole genome shotgun (WGS) entry which is preliminary data.</text>
</comment>
<feature type="domain" description="Beta-lactamase-like ARB-00930-like C-terminal" evidence="3">
    <location>
        <begin position="433"/>
        <end position="605"/>
    </location>
</feature>
<protein>
    <submittedName>
        <fullName evidence="4">Beta-lactamase-like protein 2</fullName>
    </submittedName>
</protein>
<reference evidence="4" key="2">
    <citation type="submission" date="2023-05" db="EMBL/GenBank/DDBJ databases">
        <authorList>
            <consortium name="Lawrence Berkeley National Laboratory"/>
            <person name="Steindorff A."/>
            <person name="Hensen N."/>
            <person name="Bonometti L."/>
            <person name="Westerberg I."/>
            <person name="Brannstrom I.O."/>
            <person name="Guillou S."/>
            <person name="Cros-Aarteil S."/>
            <person name="Calhoun S."/>
            <person name="Haridas S."/>
            <person name="Kuo A."/>
            <person name="Mondo S."/>
            <person name="Pangilinan J."/>
            <person name="Riley R."/>
            <person name="Labutti K."/>
            <person name="Andreopoulos B."/>
            <person name="Lipzen A."/>
            <person name="Chen C."/>
            <person name="Yanf M."/>
            <person name="Daum C."/>
            <person name="Ng V."/>
            <person name="Clum A."/>
            <person name="Ohm R."/>
            <person name="Martin F."/>
            <person name="Silar P."/>
            <person name="Natvig D."/>
            <person name="Lalanne C."/>
            <person name="Gautier V."/>
            <person name="Ament-Velasquez S.L."/>
            <person name="Kruys A."/>
            <person name="Hutchinson M.I."/>
            <person name="Powell A.J."/>
            <person name="Barry K."/>
            <person name="Miller A.N."/>
            <person name="Grigoriev I.V."/>
            <person name="Debuchy R."/>
            <person name="Gladieux P."/>
            <person name="Thoren M.H."/>
            <person name="Johannesson H."/>
        </authorList>
    </citation>
    <scope>NUCLEOTIDE SEQUENCE</scope>
    <source>
        <strain evidence="4">CBS 103.79</strain>
    </source>
</reference>
<proteinExistence type="predicted"/>
<evidence type="ECO:0000313" key="5">
    <source>
        <dbReference type="Proteomes" id="UP001303889"/>
    </source>
</evidence>
<gene>
    <name evidence="4" type="ORF">C8A05DRAFT_16979</name>
</gene>
<feature type="domain" description="Beta-lactamase-related" evidence="2">
    <location>
        <begin position="101"/>
        <end position="412"/>
    </location>
</feature>
<dbReference type="PANTHER" id="PTHR22935">
    <property type="entry name" value="PENICILLIN-BINDING PROTEIN"/>
    <property type="match status" value="1"/>
</dbReference>
<sequence>MGLTHLFLGTLIAHLPLSVAKANCPLYGPLFPHPTNLGQDASIKGVAAILDDVFLKYIDGDNSTGSENFSYAVEVFAGSEDKPLWSHYWTAPNLKTLNSTGVAKVDTDTVFRIGSVTKIFNVLSFLAAVGDGIWNDPVTKYLPEIEEIASKATGGPIYSTDWESITVGSLASQMSGLIRDYALLGELSYQINMTDLYSMGFPPLPDTEFPPCGTNPTCNRTQLYAGLAKLPPSFAPFTTPVYSDIGFVLLSYVAERITGKPFKDLVSDSVLKPLNLTHTFVKAPEDALGIIPGTKRTTLWGVDLGEEAPTGNMYTSAGDLSSVGRAILRSTLIKPAMTRRWFKPASFSSDPQAGVGMPWGIRRIELEKNQTYQSIHTYNKIGSLGSYSTLFALLPELDMGITVLAAGDLPAGITNAIAEALTQTYIPTLSYIARAQAGATYAGHYAHPSLLNTTTAGGANSSTPIINSSLTISVDPTAPGLNLTAWLSNGTAMAPIAVGLNANVSADYLPKMKPSVRLYPTGLQQQVQNGETGGAVRKVAFKAVFEDLSLPESSGSFVTDCASWVGVTSVVYGSRPLDLFVFELGADGRVKAVVNEALRVRLVKVD</sequence>
<evidence type="ECO:0000259" key="2">
    <source>
        <dbReference type="Pfam" id="PF00144"/>
    </source>
</evidence>
<dbReference type="InterPro" id="IPR012338">
    <property type="entry name" value="Beta-lactam/transpept-like"/>
</dbReference>